<keyword evidence="3" id="KW-0862">Zinc</keyword>
<sequence length="718" mass="80742">MLAVQLVALSLRLAPRASRPFRPPTSCSITCLRQARSPRVCAQRARNSLHRLCILPNVWSPFVDDLSTLQVTLNVLIAVHLVLVLRLVPSLEKRCFLDSRGKLSPNGWAEVGSGYIALAQAGDPNARLTKDTLGNLLEFFKNLDPASSTDEDLTFLLQYLKSSDVPEHEATCCAHSLGQFHAYGALNSLARILQDSPSPRPVERMFIGRQNQDRIQGYNTILPFLCIVSRIPEFVDLLLAPRSRDTILGILAFCWNIEADEWFMKEDTYQPIMTAAYPFTGLALSHIMMKSRPLPENTLPFHPDNLASLAGLEIQEPLKIIFNTMDRKPADIAQMALARLRNPAPLGVLAAHLEMISILSVLQGCTDALLAQHSIRHVTRILSDLTKRPYDADDAPQMTECISLCLQYLVHYIPTKEGFSGARMAILAGVLPALLRSEPWLSPGDKYLGYEHTVTLFDTLALYMIYPSVMRPFLVSTRKIEELGLAKSTHPISKWYLKLVHLVADRLALCGKHDIDGDFKSCSGCFQVSYCSEDCQKQAWANHEADCKTTKKMRDAGDILPLLPEDFAYLFQFTMAQVNRNRAEIVRVWREEQPARTPLISFDFSQDPNGVMVVGEQCLMTLPGRPEDTEIFVPQVGMLLDKAWYLKARWEEVIARPVHDEDALVCIFIPLGKWMCIGVEESFRDDGTALENLIRRVEDGFEYGLSGPPIFTSEDRRR</sequence>
<dbReference type="GO" id="GO:0008270">
    <property type="term" value="F:zinc ion binding"/>
    <property type="evidence" value="ECO:0007669"/>
    <property type="project" value="UniProtKB-KW"/>
</dbReference>
<keyword evidence="2 4" id="KW-0863">Zinc-finger</keyword>
<evidence type="ECO:0000256" key="4">
    <source>
        <dbReference type="PROSITE-ProRule" id="PRU00134"/>
    </source>
</evidence>
<dbReference type="EMBL" id="JARKIE010000152">
    <property type="protein sequence ID" value="KAJ7675124.1"/>
    <property type="molecule type" value="Genomic_DNA"/>
</dbReference>
<dbReference type="PROSITE" id="PS50865">
    <property type="entry name" value="ZF_MYND_2"/>
    <property type="match status" value="1"/>
</dbReference>
<evidence type="ECO:0000256" key="1">
    <source>
        <dbReference type="ARBA" id="ARBA00022723"/>
    </source>
</evidence>
<dbReference type="Gene3D" id="6.10.140.2220">
    <property type="match status" value="1"/>
</dbReference>
<evidence type="ECO:0000313" key="6">
    <source>
        <dbReference type="EMBL" id="KAJ7675124.1"/>
    </source>
</evidence>
<gene>
    <name evidence="6" type="ORF">B0H17DRAFT_1207867</name>
</gene>
<organism evidence="6 7">
    <name type="scientific">Mycena rosella</name>
    <name type="common">Pink bonnet</name>
    <name type="synonym">Agaricus rosellus</name>
    <dbReference type="NCBI Taxonomy" id="1033263"/>
    <lineage>
        <taxon>Eukaryota</taxon>
        <taxon>Fungi</taxon>
        <taxon>Dikarya</taxon>
        <taxon>Basidiomycota</taxon>
        <taxon>Agaricomycotina</taxon>
        <taxon>Agaricomycetes</taxon>
        <taxon>Agaricomycetidae</taxon>
        <taxon>Agaricales</taxon>
        <taxon>Marasmiineae</taxon>
        <taxon>Mycenaceae</taxon>
        <taxon>Mycena</taxon>
    </lineage>
</organism>
<evidence type="ECO:0000256" key="2">
    <source>
        <dbReference type="ARBA" id="ARBA00022771"/>
    </source>
</evidence>
<evidence type="ECO:0000256" key="3">
    <source>
        <dbReference type="ARBA" id="ARBA00022833"/>
    </source>
</evidence>
<evidence type="ECO:0000259" key="5">
    <source>
        <dbReference type="PROSITE" id="PS50865"/>
    </source>
</evidence>
<evidence type="ECO:0000313" key="7">
    <source>
        <dbReference type="Proteomes" id="UP001221757"/>
    </source>
</evidence>
<accession>A0AAD7D286</accession>
<dbReference type="Proteomes" id="UP001221757">
    <property type="component" value="Unassembled WGS sequence"/>
</dbReference>
<comment type="caution">
    <text evidence="6">The sequence shown here is derived from an EMBL/GenBank/DDBJ whole genome shotgun (WGS) entry which is preliminary data.</text>
</comment>
<feature type="domain" description="MYND-type" evidence="5">
    <location>
        <begin position="507"/>
        <end position="547"/>
    </location>
</feature>
<dbReference type="SUPFAM" id="SSF144232">
    <property type="entry name" value="HIT/MYND zinc finger-like"/>
    <property type="match status" value="1"/>
</dbReference>
<protein>
    <recommendedName>
        <fullName evidence="5">MYND-type domain-containing protein</fullName>
    </recommendedName>
</protein>
<reference evidence="6" key="1">
    <citation type="submission" date="2023-03" db="EMBL/GenBank/DDBJ databases">
        <title>Massive genome expansion in bonnet fungi (Mycena s.s.) driven by repeated elements and novel gene families across ecological guilds.</title>
        <authorList>
            <consortium name="Lawrence Berkeley National Laboratory"/>
            <person name="Harder C.B."/>
            <person name="Miyauchi S."/>
            <person name="Viragh M."/>
            <person name="Kuo A."/>
            <person name="Thoen E."/>
            <person name="Andreopoulos B."/>
            <person name="Lu D."/>
            <person name="Skrede I."/>
            <person name="Drula E."/>
            <person name="Henrissat B."/>
            <person name="Morin E."/>
            <person name="Kohler A."/>
            <person name="Barry K."/>
            <person name="LaButti K."/>
            <person name="Morin E."/>
            <person name="Salamov A."/>
            <person name="Lipzen A."/>
            <person name="Mereny Z."/>
            <person name="Hegedus B."/>
            <person name="Baldrian P."/>
            <person name="Stursova M."/>
            <person name="Weitz H."/>
            <person name="Taylor A."/>
            <person name="Grigoriev I.V."/>
            <person name="Nagy L.G."/>
            <person name="Martin F."/>
            <person name="Kauserud H."/>
        </authorList>
    </citation>
    <scope>NUCLEOTIDE SEQUENCE</scope>
    <source>
        <strain evidence="6">CBHHK067</strain>
    </source>
</reference>
<keyword evidence="1" id="KW-0479">Metal-binding</keyword>
<dbReference type="AlphaFoldDB" id="A0AAD7D286"/>
<name>A0AAD7D286_MYCRO</name>
<keyword evidence="7" id="KW-1185">Reference proteome</keyword>
<dbReference type="Pfam" id="PF01753">
    <property type="entry name" value="zf-MYND"/>
    <property type="match status" value="1"/>
</dbReference>
<dbReference type="InterPro" id="IPR002893">
    <property type="entry name" value="Znf_MYND"/>
</dbReference>
<proteinExistence type="predicted"/>